<evidence type="ECO:0000256" key="1">
    <source>
        <dbReference type="SAM" id="MobiDB-lite"/>
    </source>
</evidence>
<comment type="caution">
    <text evidence="2">The sequence shown here is derived from an EMBL/GenBank/DDBJ whole genome shotgun (WGS) entry which is preliminary data.</text>
</comment>
<keyword evidence="3" id="KW-1185">Reference proteome</keyword>
<dbReference type="AlphaFoldDB" id="A0A8S3XRD9"/>
<feature type="region of interest" description="Disordered" evidence="1">
    <location>
        <begin position="25"/>
        <end position="97"/>
    </location>
</feature>
<organism evidence="2 3">
    <name type="scientific">Parnassius apollo</name>
    <name type="common">Apollo butterfly</name>
    <name type="synonym">Papilio apollo</name>
    <dbReference type="NCBI Taxonomy" id="110799"/>
    <lineage>
        <taxon>Eukaryota</taxon>
        <taxon>Metazoa</taxon>
        <taxon>Ecdysozoa</taxon>
        <taxon>Arthropoda</taxon>
        <taxon>Hexapoda</taxon>
        <taxon>Insecta</taxon>
        <taxon>Pterygota</taxon>
        <taxon>Neoptera</taxon>
        <taxon>Endopterygota</taxon>
        <taxon>Lepidoptera</taxon>
        <taxon>Glossata</taxon>
        <taxon>Ditrysia</taxon>
        <taxon>Papilionoidea</taxon>
        <taxon>Papilionidae</taxon>
        <taxon>Parnassiinae</taxon>
        <taxon>Parnassini</taxon>
        <taxon>Parnassius</taxon>
        <taxon>Parnassius</taxon>
    </lineage>
</organism>
<reference evidence="2" key="1">
    <citation type="submission" date="2021-04" db="EMBL/GenBank/DDBJ databases">
        <authorList>
            <person name="Tunstrom K."/>
        </authorList>
    </citation>
    <scope>NUCLEOTIDE SEQUENCE</scope>
</reference>
<dbReference type="EMBL" id="CAJQZP010001305">
    <property type="protein sequence ID" value="CAG5037588.1"/>
    <property type="molecule type" value="Genomic_DNA"/>
</dbReference>
<feature type="compositionally biased region" description="Low complexity" evidence="1">
    <location>
        <begin position="42"/>
        <end position="51"/>
    </location>
</feature>
<evidence type="ECO:0000313" key="2">
    <source>
        <dbReference type="EMBL" id="CAG5037588.1"/>
    </source>
</evidence>
<feature type="compositionally biased region" description="Polar residues" evidence="1">
    <location>
        <begin position="88"/>
        <end position="97"/>
    </location>
</feature>
<dbReference type="Proteomes" id="UP000691718">
    <property type="component" value="Unassembled WGS sequence"/>
</dbReference>
<dbReference type="OrthoDB" id="7491495at2759"/>
<name>A0A8S3XRD9_PARAO</name>
<accession>A0A8S3XRD9</accession>
<gene>
    <name evidence="2" type="ORF">PAPOLLO_LOCUS21144</name>
</gene>
<protein>
    <submittedName>
        <fullName evidence="2">(apollo) hypothetical protein</fullName>
    </submittedName>
</protein>
<sequence>MAEEEPMPSTSSGYTGDMFINREMDFLSNDSVQDPHFELPNTAADSSTSSDISCRPGTDRRTNTPQAVEQSLKKKYLHHETGKEKCDTQVNKNDSTV</sequence>
<evidence type="ECO:0000313" key="3">
    <source>
        <dbReference type="Proteomes" id="UP000691718"/>
    </source>
</evidence>
<feature type="compositionally biased region" description="Basic and acidic residues" evidence="1">
    <location>
        <begin position="78"/>
        <end position="87"/>
    </location>
</feature>
<proteinExistence type="predicted"/>